<reference evidence="10" key="2">
    <citation type="submission" date="2023-06" db="EMBL/GenBank/DDBJ databases">
        <authorList>
            <consortium name="Lawrence Berkeley National Laboratory"/>
            <person name="Mondo S.J."/>
            <person name="Hensen N."/>
            <person name="Bonometti L."/>
            <person name="Westerberg I."/>
            <person name="Brannstrom I.O."/>
            <person name="Guillou S."/>
            <person name="Cros-Aarteil S."/>
            <person name="Calhoun S."/>
            <person name="Haridas S."/>
            <person name="Kuo A."/>
            <person name="Pangilinan J."/>
            <person name="Riley R."/>
            <person name="Labutti K."/>
            <person name="Andreopoulos B."/>
            <person name="Lipzen A."/>
            <person name="Chen C."/>
            <person name="Yanf M."/>
            <person name="Daum C."/>
            <person name="Ng V."/>
            <person name="Clum A."/>
            <person name="Steindorff A."/>
            <person name="Ohm R."/>
            <person name="Martin F."/>
            <person name="Silar P."/>
            <person name="Natvig D."/>
            <person name="Lalanne C."/>
            <person name="Gautier V."/>
            <person name="Ament-Velasquez S.L."/>
            <person name="Kruys A."/>
            <person name="Hutchinson M.I."/>
            <person name="Powell A.J."/>
            <person name="Barry K."/>
            <person name="Miller A.N."/>
            <person name="Grigoriev I.V."/>
            <person name="Debuchy R."/>
            <person name="Gladieux P."/>
            <person name="Thoren M.H."/>
            <person name="Johannesson H."/>
        </authorList>
    </citation>
    <scope>NUCLEOTIDE SEQUENCE</scope>
    <source>
        <strain evidence="10">PSN324</strain>
    </source>
</reference>
<keyword evidence="5 7" id="KW-0539">Nucleus</keyword>
<evidence type="ECO:0000313" key="10">
    <source>
        <dbReference type="EMBL" id="KAK4467088.1"/>
    </source>
</evidence>
<keyword evidence="3 7" id="KW-0805">Transcription regulation</keyword>
<feature type="region of interest" description="Disordered" evidence="8">
    <location>
        <begin position="559"/>
        <end position="585"/>
    </location>
</feature>
<protein>
    <recommendedName>
        <fullName evidence="7">Enhancer of polycomb-like protein</fullName>
    </recommendedName>
</protein>
<evidence type="ECO:0000259" key="9">
    <source>
        <dbReference type="Pfam" id="PF10513"/>
    </source>
</evidence>
<reference evidence="10" key="1">
    <citation type="journal article" date="2023" name="Mol. Phylogenet. Evol.">
        <title>Genome-scale phylogeny and comparative genomics of the fungal order Sordariales.</title>
        <authorList>
            <person name="Hensen N."/>
            <person name="Bonometti L."/>
            <person name="Westerberg I."/>
            <person name="Brannstrom I.O."/>
            <person name="Guillou S."/>
            <person name="Cros-Aarteil S."/>
            <person name="Calhoun S."/>
            <person name="Haridas S."/>
            <person name="Kuo A."/>
            <person name="Mondo S."/>
            <person name="Pangilinan J."/>
            <person name="Riley R."/>
            <person name="LaButti K."/>
            <person name="Andreopoulos B."/>
            <person name="Lipzen A."/>
            <person name="Chen C."/>
            <person name="Yan M."/>
            <person name="Daum C."/>
            <person name="Ng V."/>
            <person name="Clum A."/>
            <person name="Steindorff A."/>
            <person name="Ohm R.A."/>
            <person name="Martin F."/>
            <person name="Silar P."/>
            <person name="Natvig D.O."/>
            <person name="Lalanne C."/>
            <person name="Gautier V."/>
            <person name="Ament-Velasquez S.L."/>
            <person name="Kruys A."/>
            <person name="Hutchinson M.I."/>
            <person name="Powell A.J."/>
            <person name="Barry K."/>
            <person name="Miller A.N."/>
            <person name="Grigoriev I.V."/>
            <person name="Debuchy R."/>
            <person name="Gladieux P."/>
            <person name="Hiltunen Thoren M."/>
            <person name="Johannesson H."/>
        </authorList>
    </citation>
    <scope>NUCLEOTIDE SEQUENCE</scope>
    <source>
        <strain evidence="10">PSN324</strain>
    </source>
</reference>
<dbReference type="GO" id="GO:0006357">
    <property type="term" value="P:regulation of transcription by RNA polymerase II"/>
    <property type="evidence" value="ECO:0007669"/>
    <property type="project" value="InterPro"/>
</dbReference>
<evidence type="ECO:0000256" key="4">
    <source>
        <dbReference type="ARBA" id="ARBA00023163"/>
    </source>
</evidence>
<evidence type="ECO:0000256" key="2">
    <source>
        <dbReference type="ARBA" id="ARBA00008035"/>
    </source>
</evidence>
<dbReference type="GO" id="GO:0005634">
    <property type="term" value="C:nucleus"/>
    <property type="evidence" value="ECO:0007669"/>
    <property type="project" value="UniProtKB-SubCell"/>
</dbReference>
<evidence type="ECO:0000256" key="3">
    <source>
        <dbReference type="ARBA" id="ARBA00023015"/>
    </source>
</evidence>
<sequence>MVGGGGETGPIAVGARGVPKSAKNGAGRVGRGNNRELFFCVCGARPGILLGAALGKWRMHTHTGRARLLSARPVGGFPGILPSSPPYAAMATRKVRYKKLNPKTVLPVFREDQIDPSEYESLTNEAQIATGVEQAEENEYHLQAVLQSAGVAADKEIPVPPPQESSLNYDEFYSQKVSKTATYIRFSQTVEECIGCMYDMTEEDVVFLKSYNQKQPASSKLSEDDFEKIMEVYEETAFIKTPFASIDQTVASYDEMLQGLQELNSANTMNHAKEIYEYWKSRRQALGNKPLHPTLKFETHAESDDMDPYVCFRRREVRQTRKTRARDVQSADKLKRLRKELDDGRQLVLAAHNRELLKYEMLKMDRQIFELRASLKEQKVRLNIKTDDEDLINQKPQKRKAPEAPAVQRPPPPAQLRMPGRPDARPTEHDLSQLADRLAEKENELRLDIEKKVQNHGEWNRNYVDLTRGPLSPVHGPRQDPNFRPAKTQYLMTPPASASSSVSLDEPVPMELDKPENPQPVVRFRGVAQDEESRANPPSYRRRIGRLNRLWIDRRGLVSPPRETSADMSDRWKYDQSSDDEDDMPVYEVDPFETRALKFRASIPPPLWLTNRAIPNPRAVMPPNQHQQPHPIPQPPIPPPQTQAQQAVARAPTQVKPTS</sequence>
<evidence type="ECO:0000256" key="7">
    <source>
        <dbReference type="RuleBase" id="RU361124"/>
    </source>
</evidence>
<feature type="compositionally biased region" description="Basic and acidic residues" evidence="8">
    <location>
        <begin position="564"/>
        <end position="576"/>
    </location>
</feature>
<dbReference type="EMBL" id="MU864928">
    <property type="protein sequence ID" value="KAK4467088.1"/>
    <property type="molecule type" value="Genomic_DNA"/>
</dbReference>
<feature type="region of interest" description="Disordered" evidence="8">
    <location>
        <begin position="612"/>
        <end position="659"/>
    </location>
</feature>
<feature type="compositionally biased region" description="Pro residues" evidence="8">
    <location>
        <begin position="630"/>
        <end position="641"/>
    </location>
</feature>
<keyword evidence="11" id="KW-1185">Reference proteome</keyword>
<dbReference type="PANTHER" id="PTHR14898">
    <property type="entry name" value="ENHANCER OF POLYCOMB"/>
    <property type="match status" value="1"/>
</dbReference>
<evidence type="ECO:0000256" key="1">
    <source>
        <dbReference type="ARBA" id="ARBA00004123"/>
    </source>
</evidence>
<dbReference type="InterPro" id="IPR024943">
    <property type="entry name" value="Enhancer_polycomb"/>
</dbReference>
<feature type="region of interest" description="Disordered" evidence="8">
    <location>
        <begin position="387"/>
        <end position="430"/>
    </location>
</feature>
<evidence type="ECO:0000256" key="5">
    <source>
        <dbReference type="ARBA" id="ARBA00023242"/>
    </source>
</evidence>
<evidence type="ECO:0000256" key="6">
    <source>
        <dbReference type="ARBA" id="ARBA00025513"/>
    </source>
</evidence>
<dbReference type="AlphaFoldDB" id="A0AAV9I273"/>
<feature type="region of interest" description="Disordered" evidence="8">
    <location>
        <begin position="1"/>
        <end position="27"/>
    </location>
</feature>
<organism evidence="10 11">
    <name type="scientific">Cladorrhinum samala</name>
    <dbReference type="NCBI Taxonomy" id="585594"/>
    <lineage>
        <taxon>Eukaryota</taxon>
        <taxon>Fungi</taxon>
        <taxon>Dikarya</taxon>
        <taxon>Ascomycota</taxon>
        <taxon>Pezizomycotina</taxon>
        <taxon>Sordariomycetes</taxon>
        <taxon>Sordariomycetidae</taxon>
        <taxon>Sordariales</taxon>
        <taxon>Podosporaceae</taxon>
        <taxon>Cladorrhinum</taxon>
    </lineage>
</organism>
<evidence type="ECO:0000313" key="11">
    <source>
        <dbReference type="Proteomes" id="UP001321749"/>
    </source>
</evidence>
<dbReference type="InterPro" id="IPR019542">
    <property type="entry name" value="Enhancer_polycomb-like_N"/>
</dbReference>
<comment type="caution">
    <text evidence="10">The sequence shown here is derived from an EMBL/GenBank/DDBJ whole genome shotgun (WGS) entry which is preliminary data.</text>
</comment>
<keyword evidence="4 7" id="KW-0804">Transcription</keyword>
<comment type="similarity">
    <text evidence="2 7">Belongs to the enhancer of polycomb family.</text>
</comment>
<dbReference type="GO" id="GO:0035267">
    <property type="term" value="C:NuA4 histone acetyltransferase complex"/>
    <property type="evidence" value="ECO:0007669"/>
    <property type="project" value="InterPro"/>
</dbReference>
<feature type="domain" description="Enhancer of polycomb-like N-terminal" evidence="9">
    <location>
        <begin position="96"/>
        <end position="235"/>
    </location>
</feature>
<dbReference type="Pfam" id="PF10513">
    <property type="entry name" value="EPL1"/>
    <property type="match status" value="1"/>
</dbReference>
<name>A0AAV9I273_9PEZI</name>
<feature type="compositionally biased region" description="Low complexity" evidence="8">
    <location>
        <begin position="642"/>
        <end position="659"/>
    </location>
</feature>
<feature type="compositionally biased region" description="Basic and acidic residues" evidence="8">
    <location>
        <begin position="420"/>
        <end position="430"/>
    </location>
</feature>
<feature type="region of interest" description="Disordered" evidence="8">
    <location>
        <begin position="493"/>
        <end position="518"/>
    </location>
</feature>
<evidence type="ECO:0000256" key="8">
    <source>
        <dbReference type="SAM" id="MobiDB-lite"/>
    </source>
</evidence>
<dbReference type="Proteomes" id="UP001321749">
    <property type="component" value="Unassembled WGS sequence"/>
</dbReference>
<accession>A0AAV9I273</accession>
<comment type="subcellular location">
    <subcellularLocation>
        <location evidence="1 7">Nucleus</location>
    </subcellularLocation>
</comment>
<proteinExistence type="inferred from homology"/>
<comment type="function">
    <text evidence="6">Component of the NuA4 histone acetyltransferase complex which is involved in transcriptional activation of selected genes principally by acetylation of nucleosomal histone H4 and H2A. The NuA4 complex is also involved in DNA repair. Involved in gene silencing by neighboring heterochromatin, blockage of the silencing spreading along the chromosome, and required for cell cycle progression through G2/M.</text>
</comment>
<gene>
    <name evidence="10" type="ORF">QBC42DRAFT_342550</name>
</gene>